<sequence length="196" mass="21226">MSDPKSVTWLRPEYKGREEELVSLAAGASLVGISRSAVSNWAKRHANFPKIALLTGLGDRRMKYVPRSEFLAFARTQLNKKPGGPSGPAAPRRSAATIRAAEIAHAQRQIARLTELEARQAATLADTRRALEKHRARLQHAQQRLAEEVAAVQRLTGGSRADPAASPDGARDGGVVCEDAADLRKRSPARPRAQGK</sequence>
<dbReference type="RefSeq" id="WP_275814701.1">
    <property type="nucleotide sequence ID" value="NZ_BAAANM010000023.1"/>
</dbReference>
<feature type="region of interest" description="Disordered" evidence="2">
    <location>
        <begin position="154"/>
        <end position="196"/>
    </location>
</feature>
<name>A0ABT5YZX8_9ACTN</name>
<evidence type="ECO:0000313" key="4">
    <source>
        <dbReference type="Proteomes" id="UP001220022"/>
    </source>
</evidence>
<keyword evidence="4" id="KW-1185">Reference proteome</keyword>
<gene>
    <name evidence="3" type="ORF">P2L57_15845</name>
</gene>
<evidence type="ECO:0008006" key="5">
    <source>
        <dbReference type="Google" id="ProtNLM"/>
    </source>
</evidence>
<reference evidence="3 4" key="1">
    <citation type="submission" date="2023-03" db="EMBL/GenBank/DDBJ databases">
        <title>Draft genome sequence of type strain Streptomyces ferralitis JCM 14344.</title>
        <authorList>
            <person name="Klaysubun C."/>
            <person name="Duangmal K."/>
        </authorList>
    </citation>
    <scope>NUCLEOTIDE SEQUENCE [LARGE SCALE GENOMIC DNA]</scope>
    <source>
        <strain evidence="3 4">JCM 14344</strain>
    </source>
</reference>
<organism evidence="3 4">
    <name type="scientific">Streptantibioticus ferralitis</name>
    <dbReference type="NCBI Taxonomy" id="236510"/>
    <lineage>
        <taxon>Bacteria</taxon>
        <taxon>Bacillati</taxon>
        <taxon>Actinomycetota</taxon>
        <taxon>Actinomycetes</taxon>
        <taxon>Kitasatosporales</taxon>
        <taxon>Streptomycetaceae</taxon>
        <taxon>Streptantibioticus</taxon>
    </lineage>
</organism>
<accession>A0ABT5YZX8</accession>
<dbReference type="Proteomes" id="UP001220022">
    <property type="component" value="Unassembled WGS sequence"/>
</dbReference>
<protein>
    <recommendedName>
        <fullName evidence="5">Helix-turn-helix domain-containing protein</fullName>
    </recommendedName>
</protein>
<comment type="caution">
    <text evidence="3">The sequence shown here is derived from an EMBL/GenBank/DDBJ whole genome shotgun (WGS) entry which is preliminary data.</text>
</comment>
<evidence type="ECO:0000256" key="2">
    <source>
        <dbReference type="SAM" id="MobiDB-lite"/>
    </source>
</evidence>
<feature type="compositionally biased region" description="Basic residues" evidence="2">
    <location>
        <begin position="186"/>
        <end position="196"/>
    </location>
</feature>
<dbReference type="EMBL" id="JARHTQ010000009">
    <property type="protein sequence ID" value="MDF2257151.1"/>
    <property type="molecule type" value="Genomic_DNA"/>
</dbReference>
<evidence type="ECO:0000256" key="1">
    <source>
        <dbReference type="SAM" id="Coils"/>
    </source>
</evidence>
<proteinExistence type="predicted"/>
<evidence type="ECO:0000313" key="3">
    <source>
        <dbReference type="EMBL" id="MDF2257151.1"/>
    </source>
</evidence>
<feature type="coiled-coil region" evidence="1">
    <location>
        <begin position="124"/>
        <end position="151"/>
    </location>
</feature>
<keyword evidence="1" id="KW-0175">Coiled coil</keyword>